<accession>A0A0E2BE36</accession>
<keyword evidence="1" id="KW-1133">Transmembrane helix</keyword>
<keyword evidence="3" id="KW-1185">Reference proteome</keyword>
<protein>
    <submittedName>
        <fullName evidence="2">Uncharacterized protein</fullName>
    </submittedName>
</protein>
<dbReference type="EMBL" id="AHON02000054">
    <property type="protein sequence ID" value="EKO33195.1"/>
    <property type="molecule type" value="Genomic_DNA"/>
</dbReference>
<organism evidence="2 3">
    <name type="scientific">Leptospira santarosai str. MOR084</name>
    <dbReference type="NCBI Taxonomy" id="1049984"/>
    <lineage>
        <taxon>Bacteria</taxon>
        <taxon>Pseudomonadati</taxon>
        <taxon>Spirochaetota</taxon>
        <taxon>Spirochaetia</taxon>
        <taxon>Leptospirales</taxon>
        <taxon>Leptospiraceae</taxon>
        <taxon>Leptospira</taxon>
    </lineage>
</organism>
<sequence length="211" mass="24966">MQSDNTHVVTCNIKKIKLMKKYFLDVLNFLSENKDGIEILIFIFQNLGIFLLFLFGGFLSYLAIFREIKFARIRELHNQQNEIIRKIQEESYKAMVLFDIGMNGKEAKLLINSKLISKCKTILSNLFEFSAKVNVDIANQIYLLQTFLNHCIEILKIDKNIKPWELVDEFHLYKYLTNILIVTSKVEKVLNIWDLIRPDVKNKNFDFHYFS</sequence>
<name>A0A0E2BE36_9LEPT</name>
<evidence type="ECO:0000313" key="2">
    <source>
        <dbReference type="EMBL" id="EKO33195.1"/>
    </source>
</evidence>
<dbReference type="AlphaFoldDB" id="A0A0E2BE36"/>
<evidence type="ECO:0000256" key="1">
    <source>
        <dbReference type="SAM" id="Phobius"/>
    </source>
</evidence>
<comment type="caution">
    <text evidence="2">The sequence shown here is derived from an EMBL/GenBank/DDBJ whole genome shotgun (WGS) entry which is preliminary data.</text>
</comment>
<keyword evidence="1" id="KW-0472">Membrane</keyword>
<gene>
    <name evidence="2" type="ORF">LEP1GSC179_0004</name>
</gene>
<dbReference type="RefSeq" id="WP_004481009.1">
    <property type="nucleotide sequence ID" value="NZ_AHON02000054.1"/>
</dbReference>
<keyword evidence="1" id="KW-0812">Transmembrane</keyword>
<proteinExistence type="predicted"/>
<reference evidence="2" key="1">
    <citation type="submission" date="2012-10" db="EMBL/GenBank/DDBJ databases">
        <authorList>
            <person name="Harkins D.M."/>
            <person name="Durkin A.S."/>
            <person name="Brinkac L.M."/>
            <person name="Haft D.H."/>
            <person name="Selengut J.D."/>
            <person name="Sanka R."/>
            <person name="DePew J."/>
            <person name="Purushe J."/>
            <person name="Matthias M.A."/>
            <person name="Vinetz J.M."/>
            <person name="Sutton G.G."/>
            <person name="Nierman W.C."/>
            <person name="Fouts D.E."/>
        </authorList>
    </citation>
    <scope>NUCLEOTIDE SEQUENCE [LARGE SCALE GENOMIC DNA]</scope>
    <source>
        <strain evidence="2">MOR084</strain>
    </source>
</reference>
<dbReference type="Proteomes" id="UP000006329">
    <property type="component" value="Unassembled WGS sequence"/>
</dbReference>
<evidence type="ECO:0000313" key="3">
    <source>
        <dbReference type="Proteomes" id="UP000006329"/>
    </source>
</evidence>
<feature type="transmembrane region" description="Helical" evidence="1">
    <location>
        <begin position="39"/>
        <end position="64"/>
    </location>
</feature>